<proteinExistence type="predicted"/>
<feature type="compositionally biased region" description="Polar residues" evidence="1">
    <location>
        <begin position="135"/>
        <end position="145"/>
    </location>
</feature>
<keyword evidence="3" id="KW-1185">Reference proteome</keyword>
<feature type="region of interest" description="Disordered" evidence="1">
    <location>
        <begin position="135"/>
        <end position="177"/>
    </location>
</feature>
<organism evidence="2 3">
    <name type="scientific">Mycena rosella</name>
    <name type="common">Pink bonnet</name>
    <name type="synonym">Agaricus rosellus</name>
    <dbReference type="NCBI Taxonomy" id="1033263"/>
    <lineage>
        <taxon>Eukaryota</taxon>
        <taxon>Fungi</taxon>
        <taxon>Dikarya</taxon>
        <taxon>Basidiomycota</taxon>
        <taxon>Agaricomycotina</taxon>
        <taxon>Agaricomycetes</taxon>
        <taxon>Agaricomycetidae</taxon>
        <taxon>Agaricales</taxon>
        <taxon>Marasmiineae</taxon>
        <taxon>Mycenaceae</taxon>
        <taxon>Mycena</taxon>
    </lineage>
</organism>
<sequence>MKLITPGSPEDFDLCHPGFVTICGVLTDINSDDGTFNLEAEHYMSATEASETFPVRCLILDIPEFQKFKPIPSKGKAVSVNGFLPGLECNKDKTVKQFIIDIHSVTFLGQAAASVPKAEETTGTPACLKLTGFFGSQGSDSNSEEPPTKKQKSADDTAAQEVEDKGEGSSNGCPRRH</sequence>
<gene>
    <name evidence="2" type="ORF">B0H17DRAFT_1200287</name>
</gene>
<evidence type="ECO:0000256" key="1">
    <source>
        <dbReference type="SAM" id="MobiDB-lite"/>
    </source>
</evidence>
<dbReference type="AlphaFoldDB" id="A0AAD7DIW0"/>
<name>A0AAD7DIW0_MYCRO</name>
<feature type="compositionally biased region" description="Polar residues" evidence="1">
    <location>
        <begin position="168"/>
        <end position="177"/>
    </location>
</feature>
<feature type="compositionally biased region" description="Basic and acidic residues" evidence="1">
    <location>
        <begin position="146"/>
        <end position="155"/>
    </location>
</feature>
<evidence type="ECO:0000313" key="2">
    <source>
        <dbReference type="EMBL" id="KAJ7692703.1"/>
    </source>
</evidence>
<comment type="caution">
    <text evidence="2">The sequence shown here is derived from an EMBL/GenBank/DDBJ whole genome shotgun (WGS) entry which is preliminary data.</text>
</comment>
<dbReference type="EMBL" id="JARKIE010000050">
    <property type="protein sequence ID" value="KAJ7692703.1"/>
    <property type="molecule type" value="Genomic_DNA"/>
</dbReference>
<accession>A0AAD7DIW0</accession>
<evidence type="ECO:0000313" key="3">
    <source>
        <dbReference type="Proteomes" id="UP001221757"/>
    </source>
</evidence>
<dbReference type="Proteomes" id="UP001221757">
    <property type="component" value="Unassembled WGS sequence"/>
</dbReference>
<protein>
    <submittedName>
        <fullName evidence="2">Uncharacterized protein</fullName>
    </submittedName>
</protein>
<reference evidence="2" key="1">
    <citation type="submission" date="2023-03" db="EMBL/GenBank/DDBJ databases">
        <title>Massive genome expansion in bonnet fungi (Mycena s.s.) driven by repeated elements and novel gene families across ecological guilds.</title>
        <authorList>
            <consortium name="Lawrence Berkeley National Laboratory"/>
            <person name="Harder C.B."/>
            <person name="Miyauchi S."/>
            <person name="Viragh M."/>
            <person name="Kuo A."/>
            <person name="Thoen E."/>
            <person name="Andreopoulos B."/>
            <person name="Lu D."/>
            <person name="Skrede I."/>
            <person name="Drula E."/>
            <person name="Henrissat B."/>
            <person name="Morin E."/>
            <person name="Kohler A."/>
            <person name="Barry K."/>
            <person name="LaButti K."/>
            <person name="Morin E."/>
            <person name="Salamov A."/>
            <person name="Lipzen A."/>
            <person name="Mereny Z."/>
            <person name="Hegedus B."/>
            <person name="Baldrian P."/>
            <person name="Stursova M."/>
            <person name="Weitz H."/>
            <person name="Taylor A."/>
            <person name="Grigoriev I.V."/>
            <person name="Nagy L.G."/>
            <person name="Martin F."/>
            <person name="Kauserud H."/>
        </authorList>
    </citation>
    <scope>NUCLEOTIDE SEQUENCE</scope>
    <source>
        <strain evidence="2">CBHHK067</strain>
    </source>
</reference>